<dbReference type="Pfam" id="PF13946">
    <property type="entry name" value="DUF4214"/>
    <property type="match status" value="1"/>
</dbReference>
<keyword evidence="4" id="KW-1185">Reference proteome</keyword>
<dbReference type="EMBL" id="JOSZ01000002">
    <property type="protein sequence ID" value="KFM20080.1"/>
    <property type="molecule type" value="Genomic_DNA"/>
</dbReference>
<dbReference type="PANTHER" id="PTHR34203">
    <property type="entry name" value="METHYLTRANSFERASE, FKBM FAMILY PROTEIN"/>
    <property type="match status" value="1"/>
</dbReference>
<dbReference type="Gene3D" id="3.40.50.150">
    <property type="entry name" value="Vaccinia Virus protein VP39"/>
    <property type="match status" value="1"/>
</dbReference>
<feature type="domain" description="Methyltransferase FkbM" evidence="1">
    <location>
        <begin position="135"/>
        <end position="278"/>
    </location>
</feature>
<dbReference type="GO" id="GO:0008168">
    <property type="term" value="F:methyltransferase activity"/>
    <property type="evidence" value="ECO:0007669"/>
    <property type="project" value="UniProtKB-KW"/>
</dbReference>
<comment type="caution">
    <text evidence="3">The sequence shown here is derived from an EMBL/GenBank/DDBJ whole genome shotgun (WGS) entry which is preliminary data.</text>
</comment>
<protein>
    <submittedName>
        <fullName evidence="3">FkbM family methyltransferase protein</fullName>
    </submittedName>
</protein>
<dbReference type="InterPro" id="IPR025282">
    <property type="entry name" value="DUF4214"/>
</dbReference>
<dbReference type="GO" id="GO:0032259">
    <property type="term" value="P:methylation"/>
    <property type="evidence" value="ECO:0007669"/>
    <property type="project" value="UniProtKB-KW"/>
</dbReference>
<dbReference type="InterPro" id="IPR052514">
    <property type="entry name" value="SAM-dependent_MTase"/>
</dbReference>
<gene>
    <name evidence="3" type="ORF">AAA799P11_00151</name>
</gene>
<feature type="domain" description="DUF4214" evidence="2">
    <location>
        <begin position="10"/>
        <end position="53"/>
    </location>
</feature>
<dbReference type="AlphaFoldDB" id="A0A087S2X6"/>
<dbReference type="InterPro" id="IPR029063">
    <property type="entry name" value="SAM-dependent_MTases_sf"/>
</dbReference>
<reference evidence="3 4" key="1">
    <citation type="submission" date="2014-06" db="EMBL/GenBank/DDBJ databases">
        <authorList>
            <person name="Ngugi D.K."/>
            <person name="Blom J."/>
            <person name="Alam I."/>
            <person name="Rashid M."/>
            <person name="Baalawi W."/>
            <person name="Zhang G."/>
            <person name="Hikmawan T."/>
            <person name="Guan Y."/>
            <person name="Antunes A."/>
            <person name="Siam R."/>
            <person name="El-Dorry H."/>
            <person name="Bajic V."/>
            <person name="Stingl U."/>
        </authorList>
    </citation>
    <scope>NUCLEOTIDE SEQUENCE [LARGE SCALE GENOMIC DNA]</scope>
    <source>
        <strain evidence="3">SCGC AAA799-P11</strain>
    </source>
</reference>
<dbReference type="NCBIfam" id="TIGR01444">
    <property type="entry name" value="fkbM_fam"/>
    <property type="match status" value="1"/>
</dbReference>
<proteinExistence type="predicted"/>
<dbReference type="InterPro" id="IPR006342">
    <property type="entry name" value="FkbM_mtfrase"/>
</dbReference>
<evidence type="ECO:0000259" key="1">
    <source>
        <dbReference type="Pfam" id="PF05050"/>
    </source>
</evidence>
<keyword evidence="3" id="KW-0489">Methyltransferase</keyword>
<keyword evidence="3" id="KW-0808">Transferase</keyword>
<accession>A0A087S2X6</accession>
<evidence type="ECO:0000259" key="2">
    <source>
        <dbReference type="Pfam" id="PF13946"/>
    </source>
</evidence>
<dbReference type="SUPFAM" id="SSF53335">
    <property type="entry name" value="S-adenosyl-L-methionine-dependent methyltransferases"/>
    <property type="match status" value="1"/>
</dbReference>
<dbReference type="Proteomes" id="UP000029387">
    <property type="component" value="Unassembled WGS sequence"/>
</dbReference>
<name>A0A087S2X6_9ARCH</name>
<organism evidence="3 4">
    <name type="scientific">Marine Group I thaumarchaeote SCGC AAA799-P11</name>
    <dbReference type="NCBI Taxonomy" id="1502295"/>
    <lineage>
        <taxon>Archaea</taxon>
        <taxon>Nitrososphaerota</taxon>
        <taxon>Marine Group I</taxon>
    </lineage>
</organism>
<sequence length="312" mass="36935">MKDYESILKKYYREYLNREPDLEGFRYFLSLLKNGSIDEKALKNEFVNSPEYKINQLTLQYEKNLKIKIEKNDKIFYVDSSNNANFWAQLQVGIWEPETFKIFDIFLDKNHSYIDLGSWIGPTVLYGCQIAKFCYAIEPDPVAFRYLKNNVEINHTLCSQIRLSNQCITNFSGTVHLTPKDKKGGDSMSSIVFEKSSKSWKVQGITFQEFVLENSIKDCNFIKMDIEGGEFLVLPNMKEFLHREKPTIHLSLHTPLIKNPHDYLKNIYEIILEYDFVYDNKLKNLEKEFIFREENFNKFFDIVITNKNIHEK</sequence>
<dbReference type="PATRIC" id="fig|1502295.3.peg.150"/>
<dbReference type="Pfam" id="PF05050">
    <property type="entry name" value="Methyltransf_21"/>
    <property type="match status" value="1"/>
</dbReference>
<evidence type="ECO:0000313" key="3">
    <source>
        <dbReference type="EMBL" id="KFM20080.1"/>
    </source>
</evidence>
<dbReference type="PANTHER" id="PTHR34203:SF15">
    <property type="entry name" value="SLL1173 PROTEIN"/>
    <property type="match status" value="1"/>
</dbReference>
<evidence type="ECO:0000313" key="4">
    <source>
        <dbReference type="Proteomes" id="UP000029387"/>
    </source>
</evidence>